<organism evidence="13 14">
    <name type="scientific">Clostridium boliviensis</name>
    <dbReference type="NCBI Taxonomy" id="318465"/>
    <lineage>
        <taxon>Bacteria</taxon>
        <taxon>Bacillati</taxon>
        <taxon>Bacillota</taxon>
        <taxon>Clostridia</taxon>
        <taxon>Eubacteriales</taxon>
        <taxon>Clostridiaceae</taxon>
        <taxon>Clostridium</taxon>
    </lineage>
</organism>
<dbReference type="Gene3D" id="1.10.10.60">
    <property type="entry name" value="Homeodomain-like"/>
    <property type="match status" value="2"/>
</dbReference>
<dbReference type="InterPro" id="IPR018060">
    <property type="entry name" value="HTH_AraC"/>
</dbReference>
<evidence type="ECO:0000313" key="14">
    <source>
        <dbReference type="Proteomes" id="UP001276854"/>
    </source>
</evidence>
<dbReference type="Pfam" id="PF00072">
    <property type="entry name" value="Response_reg"/>
    <property type="match status" value="1"/>
</dbReference>
<evidence type="ECO:0000256" key="5">
    <source>
        <dbReference type="ARBA" id="ARBA00023012"/>
    </source>
</evidence>
<comment type="caution">
    <text evidence="13">The sequence shown here is derived from an EMBL/GenBank/DDBJ whole genome shotgun (WGS) entry which is preliminary data.</text>
</comment>
<dbReference type="RefSeq" id="WP_318066207.1">
    <property type="nucleotide sequence ID" value="NZ_JAWONS010000290.1"/>
</dbReference>
<accession>A0ABU4GQV5</accession>
<evidence type="ECO:0000256" key="7">
    <source>
        <dbReference type="ARBA" id="ARBA00023125"/>
    </source>
</evidence>
<dbReference type="InterPro" id="IPR020449">
    <property type="entry name" value="Tscrpt_reg_AraC-type_HTH"/>
</dbReference>
<dbReference type="Proteomes" id="UP001276854">
    <property type="component" value="Unassembled WGS sequence"/>
</dbReference>
<feature type="domain" description="HTH araC/xylS-type" evidence="11">
    <location>
        <begin position="144"/>
        <end position="241"/>
    </location>
</feature>
<evidence type="ECO:0000259" key="12">
    <source>
        <dbReference type="PROSITE" id="PS50110"/>
    </source>
</evidence>
<keyword evidence="8" id="KW-0804">Transcription</keyword>
<dbReference type="SUPFAM" id="SSF52172">
    <property type="entry name" value="CheY-like"/>
    <property type="match status" value="1"/>
</dbReference>
<evidence type="ECO:0000256" key="3">
    <source>
        <dbReference type="ARBA" id="ARBA00022490"/>
    </source>
</evidence>
<proteinExistence type="predicted"/>
<keyword evidence="5" id="KW-0902">Two-component regulatory system</keyword>
<comment type="subcellular location">
    <subcellularLocation>
        <location evidence="1">Cytoplasm</location>
    </subcellularLocation>
</comment>
<dbReference type="InterPro" id="IPR011006">
    <property type="entry name" value="CheY-like_superfamily"/>
</dbReference>
<evidence type="ECO:0000313" key="13">
    <source>
        <dbReference type="EMBL" id="MDW2800019.1"/>
    </source>
</evidence>
<evidence type="ECO:0000256" key="4">
    <source>
        <dbReference type="ARBA" id="ARBA00022553"/>
    </source>
</evidence>
<evidence type="ECO:0000256" key="2">
    <source>
        <dbReference type="ARBA" id="ARBA00018672"/>
    </source>
</evidence>
<sequence length="246" mass="28245">MYQLLVVEDEVSSRNILATCFPWNELGFELCGQADNGKEALEIIESKIVHVVFTDISMPVMDGIELTETISHLKGSKPLVVFLSAHDDFKYAQEAIKYGVRYYALKPSSFGELKEIFGRIREELDEKYQTDSSFSGDHSDKTMKKVLEYCAKNYRDGSLSDLSQSLYLNPSYLSQLIKQKTNMTFSDHIQEIRMKQAAVFLQDASVKIYHISSMVGYVNSNNFTRAFRTYYGMTPTEYRSKMESNR</sequence>
<keyword evidence="7" id="KW-0238">DNA-binding</keyword>
<dbReference type="PRINTS" id="PR00032">
    <property type="entry name" value="HTHARAC"/>
</dbReference>
<dbReference type="InterPro" id="IPR001789">
    <property type="entry name" value="Sig_transdc_resp-reg_receiver"/>
</dbReference>
<keyword evidence="4 10" id="KW-0597">Phosphoprotein</keyword>
<comment type="function">
    <text evidence="9">May play the central regulatory role in sporulation. It may be an element of the effector pathway responsible for the activation of sporulation genes in response to nutritional stress. Spo0A may act in concert with spo0H (a sigma factor) to control the expression of some genes that are critical to the sporulation process.</text>
</comment>
<dbReference type="SMART" id="SM00342">
    <property type="entry name" value="HTH_ARAC"/>
    <property type="match status" value="1"/>
</dbReference>
<evidence type="ECO:0000256" key="9">
    <source>
        <dbReference type="ARBA" id="ARBA00024867"/>
    </source>
</evidence>
<dbReference type="InterPro" id="IPR051552">
    <property type="entry name" value="HptR"/>
</dbReference>
<keyword evidence="6" id="KW-0805">Transcription regulation</keyword>
<evidence type="ECO:0000256" key="8">
    <source>
        <dbReference type="ARBA" id="ARBA00023163"/>
    </source>
</evidence>
<evidence type="ECO:0000256" key="10">
    <source>
        <dbReference type="PROSITE-ProRule" id="PRU00169"/>
    </source>
</evidence>
<reference evidence="13 14" key="1">
    <citation type="submission" date="2023-10" db="EMBL/GenBank/DDBJ databases">
        <title>A novel Glycoside Hydrolase 43-Like Enzyme from Clostrdium boliviensis is an Endo-xylanase, and a Candidate for Xylooligosaccharides Production from Different Xylan Substrates.</title>
        <authorList>
            <person name="Alvarez M.T."/>
            <person name="Rocabado-Villegas L.R."/>
            <person name="Salas-Veizaga D.M."/>
            <person name="Linares-Pasten J.A."/>
            <person name="Gudmundsdottir E.E."/>
            <person name="Hreggvidsson G.O."/>
            <person name="Adlercreutz P."/>
            <person name="Nordberg Karlsson E."/>
        </authorList>
    </citation>
    <scope>NUCLEOTIDE SEQUENCE [LARGE SCALE GENOMIC DNA]</scope>
    <source>
        <strain evidence="13 14">E-1</strain>
    </source>
</reference>
<dbReference type="PANTHER" id="PTHR42713:SF3">
    <property type="entry name" value="TRANSCRIPTIONAL REGULATORY PROTEIN HPTR"/>
    <property type="match status" value="1"/>
</dbReference>
<protein>
    <recommendedName>
        <fullName evidence="2">Stage 0 sporulation protein A homolog</fullName>
    </recommendedName>
</protein>
<dbReference type="PROSITE" id="PS50110">
    <property type="entry name" value="RESPONSE_REGULATORY"/>
    <property type="match status" value="1"/>
</dbReference>
<dbReference type="SMART" id="SM00448">
    <property type="entry name" value="REC"/>
    <property type="match status" value="1"/>
</dbReference>
<dbReference type="InterPro" id="IPR009057">
    <property type="entry name" value="Homeodomain-like_sf"/>
</dbReference>
<dbReference type="Gene3D" id="3.40.50.2300">
    <property type="match status" value="1"/>
</dbReference>
<gene>
    <name evidence="13" type="ORF">RZO55_20810</name>
</gene>
<dbReference type="EMBL" id="JAWONS010000290">
    <property type="protein sequence ID" value="MDW2800019.1"/>
    <property type="molecule type" value="Genomic_DNA"/>
</dbReference>
<evidence type="ECO:0000256" key="6">
    <source>
        <dbReference type="ARBA" id="ARBA00023015"/>
    </source>
</evidence>
<dbReference type="CDD" id="cd17536">
    <property type="entry name" value="REC_YesN-like"/>
    <property type="match status" value="1"/>
</dbReference>
<keyword evidence="3" id="KW-0963">Cytoplasm</keyword>
<evidence type="ECO:0000256" key="1">
    <source>
        <dbReference type="ARBA" id="ARBA00004496"/>
    </source>
</evidence>
<dbReference type="Pfam" id="PF12833">
    <property type="entry name" value="HTH_18"/>
    <property type="match status" value="1"/>
</dbReference>
<dbReference type="SUPFAM" id="SSF46689">
    <property type="entry name" value="Homeodomain-like"/>
    <property type="match status" value="1"/>
</dbReference>
<feature type="domain" description="Response regulatory" evidence="12">
    <location>
        <begin position="3"/>
        <end position="121"/>
    </location>
</feature>
<feature type="modified residue" description="4-aspartylphosphate" evidence="10">
    <location>
        <position position="55"/>
    </location>
</feature>
<dbReference type="PANTHER" id="PTHR42713">
    <property type="entry name" value="HISTIDINE KINASE-RELATED"/>
    <property type="match status" value="1"/>
</dbReference>
<keyword evidence="14" id="KW-1185">Reference proteome</keyword>
<dbReference type="PROSITE" id="PS01124">
    <property type="entry name" value="HTH_ARAC_FAMILY_2"/>
    <property type="match status" value="1"/>
</dbReference>
<name>A0ABU4GQV5_9CLOT</name>
<evidence type="ECO:0000259" key="11">
    <source>
        <dbReference type="PROSITE" id="PS01124"/>
    </source>
</evidence>